<evidence type="ECO:0000256" key="6">
    <source>
        <dbReference type="ARBA" id="ARBA00023002"/>
    </source>
</evidence>
<comment type="pathway">
    <text evidence="2">Secondary metabolite biosynthesis.</text>
</comment>
<dbReference type="InterPro" id="IPR047146">
    <property type="entry name" value="Cyt_P450_E_CYP52_fungi"/>
</dbReference>
<dbReference type="CDD" id="cd11063">
    <property type="entry name" value="CYP52"/>
    <property type="match status" value="1"/>
</dbReference>
<comment type="cofactor">
    <cofactor evidence="1 9">
        <name>heme</name>
        <dbReference type="ChEBI" id="CHEBI:30413"/>
    </cofactor>
</comment>
<evidence type="ECO:0000256" key="10">
    <source>
        <dbReference type="RuleBase" id="RU000461"/>
    </source>
</evidence>
<keyword evidence="11" id="KW-0812">Transmembrane</keyword>
<dbReference type="InterPro" id="IPR017972">
    <property type="entry name" value="Cyt_P450_CS"/>
</dbReference>
<keyword evidence="4 9" id="KW-0349">Heme</keyword>
<protein>
    <submittedName>
        <fullName evidence="12">Cytochrome P450</fullName>
    </submittedName>
</protein>
<dbReference type="PRINTS" id="PR00385">
    <property type="entry name" value="P450"/>
</dbReference>
<keyword evidence="5 9" id="KW-0479">Metal-binding</keyword>
<dbReference type="Gene3D" id="1.10.630.10">
    <property type="entry name" value="Cytochrome P450"/>
    <property type="match status" value="1"/>
</dbReference>
<feature type="transmembrane region" description="Helical" evidence="11">
    <location>
        <begin position="46"/>
        <end position="66"/>
    </location>
</feature>
<dbReference type="InterPro" id="IPR001128">
    <property type="entry name" value="Cyt_P450"/>
</dbReference>
<dbReference type="PRINTS" id="PR00463">
    <property type="entry name" value="EP450I"/>
</dbReference>
<comment type="similarity">
    <text evidence="3 10">Belongs to the cytochrome P450 family.</text>
</comment>
<dbReference type="PROSITE" id="PS00086">
    <property type="entry name" value="CYTOCHROME_P450"/>
    <property type="match status" value="1"/>
</dbReference>
<dbReference type="PANTHER" id="PTHR24287">
    <property type="entry name" value="P450, PUTATIVE (EUROFUNG)-RELATED"/>
    <property type="match status" value="1"/>
</dbReference>
<evidence type="ECO:0000256" key="5">
    <source>
        <dbReference type="ARBA" id="ARBA00022723"/>
    </source>
</evidence>
<dbReference type="SUPFAM" id="SSF48264">
    <property type="entry name" value="Cytochrome P450"/>
    <property type="match status" value="1"/>
</dbReference>
<dbReference type="Pfam" id="PF00067">
    <property type="entry name" value="p450"/>
    <property type="match status" value="1"/>
</dbReference>
<dbReference type="EMBL" id="AB573331">
    <property type="protein sequence ID" value="BAK09464.1"/>
    <property type="molecule type" value="mRNA"/>
</dbReference>
<evidence type="ECO:0000256" key="8">
    <source>
        <dbReference type="ARBA" id="ARBA00023033"/>
    </source>
</evidence>
<feature type="transmembrane region" description="Helical" evidence="11">
    <location>
        <begin position="12"/>
        <end position="34"/>
    </location>
</feature>
<name>F1SYC0_9APHY</name>
<dbReference type="GO" id="GO:0020037">
    <property type="term" value="F:heme binding"/>
    <property type="evidence" value="ECO:0007669"/>
    <property type="project" value="InterPro"/>
</dbReference>
<organism evidence="12">
    <name type="scientific">Rhodonia placenta</name>
    <dbReference type="NCBI Taxonomy" id="104341"/>
    <lineage>
        <taxon>Eukaryota</taxon>
        <taxon>Fungi</taxon>
        <taxon>Dikarya</taxon>
        <taxon>Basidiomycota</taxon>
        <taxon>Agaricomycotina</taxon>
        <taxon>Agaricomycetes</taxon>
        <taxon>Polyporales</taxon>
        <taxon>Adustoporiaceae</taxon>
        <taxon>Rhodonia</taxon>
    </lineage>
</organism>
<dbReference type="GO" id="GO:0016705">
    <property type="term" value="F:oxidoreductase activity, acting on paired donors, with incorporation or reduction of molecular oxygen"/>
    <property type="evidence" value="ECO:0007669"/>
    <property type="project" value="InterPro"/>
</dbReference>
<keyword evidence="7 9" id="KW-0408">Iron</keyword>
<evidence type="ECO:0000256" key="7">
    <source>
        <dbReference type="ARBA" id="ARBA00023004"/>
    </source>
</evidence>
<sequence length="613" mass="70053">MAAMAITLAPGVSFLARLLLTIAFAPLCMVIGSHALAKFWHLESPFWLVCLLAVISGPLGFLARVIHRRWSVRRAAVRFGAILPPEWVGNRIGNLDNMATMVHSFRSGYPTDFLWDKFDSLGHTIQTSILWDTQYMTCDPNVMKTMLATDFQNFEKGAIFKEQMDSFLGTGVFNSDGDMWKWHRTMTRPFFSKDRISHFELFDVHAEYAIVRMRERLNAGYAVDFQDLISRFTMDSATEFLFGTCVESLRSPLPYPHNHFPTPFATQPTSQEALSRADAFSAAFLKSQHVIAERAIIGKIWPILEVLRNKTDEHMRVVNAFLDPILKEALRRKDDMRGYQAMDKTHDDTEGETLLDHLVKLTSDPVVLHDETLNILLAGRDTTAGTLTLIIYCLCMYPQVRERLRAEIIDRVGRSRRPTYADIKEMRYLRAVINETLRLYPLVPVNQRRAINETTLPNPDPSGKPFYVPAGTLVTYSVLAMHRRPELWGPDADEFDPDRFLDERVSKYLTKNPFIFLPFNAGPRICLGQQFAYNEMSFFLVKLLQRFSSMELAPEAAPPESLPPADWAVTGSSRKRIDRFWPKSHLTMYSHGGMWVKMTEAEDLELPAPNAEN</sequence>
<evidence type="ECO:0000256" key="4">
    <source>
        <dbReference type="ARBA" id="ARBA00022617"/>
    </source>
</evidence>
<dbReference type="GO" id="GO:0004497">
    <property type="term" value="F:monooxygenase activity"/>
    <property type="evidence" value="ECO:0007669"/>
    <property type="project" value="UniProtKB-KW"/>
</dbReference>
<dbReference type="AlphaFoldDB" id="F1SYC0"/>
<evidence type="ECO:0000256" key="9">
    <source>
        <dbReference type="PIRSR" id="PIRSR602401-1"/>
    </source>
</evidence>
<evidence type="ECO:0000256" key="2">
    <source>
        <dbReference type="ARBA" id="ARBA00005179"/>
    </source>
</evidence>
<evidence type="ECO:0000256" key="1">
    <source>
        <dbReference type="ARBA" id="ARBA00001971"/>
    </source>
</evidence>
<keyword evidence="8 10" id="KW-0503">Monooxygenase</keyword>
<keyword evidence="11" id="KW-1133">Transmembrane helix</keyword>
<evidence type="ECO:0000256" key="3">
    <source>
        <dbReference type="ARBA" id="ARBA00010617"/>
    </source>
</evidence>
<reference evidence="12" key="1">
    <citation type="journal article" date="2012" name="Arch. Microbiol.">
        <title>Molecular identification and functional characterization of cytochrome P450 monooxygenases from the brown-rot basidiomycete Postia placenta.</title>
        <authorList>
            <person name="Ide M."/>
            <person name="Ichinose H."/>
            <person name="Wariishi H."/>
        </authorList>
    </citation>
    <scope>NUCLEOTIDE SEQUENCE</scope>
    <source>
        <strain evidence="12">MAD-698-R</strain>
    </source>
</reference>
<keyword evidence="6 10" id="KW-0560">Oxidoreductase</keyword>
<keyword evidence="11" id="KW-0472">Membrane</keyword>
<accession>F1SYC0</accession>
<evidence type="ECO:0000313" key="12">
    <source>
        <dbReference type="EMBL" id="BAK09464.1"/>
    </source>
</evidence>
<dbReference type="PANTHER" id="PTHR24287:SF1">
    <property type="entry name" value="P450, PUTATIVE (EUROFUNG)-RELATED"/>
    <property type="match status" value="1"/>
</dbReference>
<dbReference type="GO" id="GO:0005506">
    <property type="term" value="F:iron ion binding"/>
    <property type="evidence" value="ECO:0007669"/>
    <property type="project" value="InterPro"/>
</dbReference>
<feature type="binding site" description="axial binding residue" evidence="9">
    <location>
        <position position="526"/>
    </location>
    <ligand>
        <name>heme</name>
        <dbReference type="ChEBI" id="CHEBI:30413"/>
    </ligand>
    <ligandPart>
        <name>Fe</name>
        <dbReference type="ChEBI" id="CHEBI:18248"/>
    </ligandPart>
</feature>
<proteinExistence type="evidence at transcript level"/>
<dbReference type="InterPro" id="IPR036396">
    <property type="entry name" value="Cyt_P450_sf"/>
</dbReference>
<dbReference type="InterPro" id="IPR002401">
    <property type="entry name" value="Cyt_P450_E_grp-I"/>
</dbReference>
<evidence type="ECO:0000256" key="11">
    <source>
        <dbReference type="SAM" id="Phobius"/>
    </source>
</evidence>
<gene>
    <name evidence="12" type="primary">PpCYP133</name>
</gene>